<accession>A0A1Y0DZW4</accession>
<evidence type="ECO:0000313" key="5">
    <source>
        <dbReference type="Proteomes" id="UP000542889"/>
    </source>
</evidence>
<evidence type="ECO:0000313" key="4">
    <source>
        <dbReference type="Proteomes" id="UP000189067"/>
    </source>
</evidence>
<protein>
    <submittedName>
        <fullName evidence="2">FeoB-associated Cys-rich membrane protein</fullName>
    </submittedName>
</protein>
<reference evidence="2 5" key="2">
    <citation type="submission" date="2020-06" db="EMBL/GenBank/DDBJ databases">
        <title>Lactobacillus rhamnosus QC,genome.</title>
        <authorList>
            <person name="Yi H."/>
            <person name="Jin M."/>
        </authorList>
    </citation>
    <scope>NUCLEOTIDE SEQUENCE [LARGE SCALE GENOMIC DNA]</scope>
    <source>
        <strain evidence="2 5">QC</strain>
    </source>
</reference>
<dbReference type="RefSeq" id="WP_005687701.1">
    <property type="nucleotide sequence ID" value="NZ_CACRTK010000026.1"/>
</dbReference>
<feature type="transmembrane region" description="Helical" evidence="1">
    <location>
        <begin position="6"/>
        <end position="23"/>
    </location>
</feature>
<dbReference type="Pfam" id="PF12669">
    <property type="entry name" value="FeoB_associated"/>
    <property type="match status" value="1"/>
</dbReference>
<evidence type="ECO:0000313" key="3">
    <source>
        <dbReference type="EMBL" id="ONN74443.1"/>
    </source>
</evidence>
<evidence type="ECO:0000313" key="2">
    <source>
        <dbReference type="EMBL" id="NVO89691.1"/>
    </source>
</evidence>
<evidence type="ECO:0000256" key="1">
    <source>
        <dbReference type="SAM" id="Phobius"/>
    </source>
</evidence>
<keyword evidence="1" id="KW-1133">Transmembrane helix</keyword>
<proteinExistence type="predicted"/>
<dbReference type="Proteomes" id="UP000542889">
    <property type="component" value="Unassembled WGS sequence"/>
</dbReference>
<gene>
    <name evidence="3" type="ORF">BWR10_08940</name>
    <name evidence="2" type="ORF">HWN39_14600</name>
</gene>
<dbReference type="EMBL" id="MTJY01000035">
    <property type="protein sequence ID" value="ONN74443.1"/>
    <property type="molecule type" value="Genomic_DNA"/>
</dbReference>
<dbReference type="Proteomes" id="UP000189067">
    <property type="component" value="Unassembled WGS sequence"/>
</dbReference>
<keyword evidence="1" id="KW-0472">Membrane</keyword>
<reference evidence="3 4" key="1">
    <citation type="submission" date="2017-01" db="EMBL/GenBank/DDBJ databases">
        <title>In silico prediction, in vitro antibacterial spectrum and physicochemical properties of a putative bacteriocin produced by Lactobacillus rhamnosus strain L156.4.</title>
        <authorList>
            <person name="Silveira A.M."/>
            <person name="Monteiro A.S."/>
            <person name="Santos V.L."/>
            <person name="Nicoli J.R."/>
            <person name="Azevedo V."/>
            <person name="Soares S.C."/>
            <person name="Castro-Oliveira L."/>
            <person name="Dias-Souza M.V."/>
            <person name="Nardi R.M."/>
        </authorList>
    </citation>
    <scope>NUCLEOTIDE SEQUENCE [LARGE SCALE GENOMIC DNA]</scope>
    <source>
        <strain evidence="3 4">L156.4</strain>
    </source>
</reference>
<organism evidence="2 5">
    <name type="scientific">Lacticaseibacillus rhamnosus</name>
    <name type="common">Lactobacillus rhamnosus</name>
    <dbReference type="NCBI Taxonomy" id="47715"/>
    <lineage>
        <taxon>Bacteria</taxon>
        <taxon>Bacillati</taxon>
        <taxon>Bacillota</taxon>
        <taxon>Bacilli</taxon>
        <taxon>Lactobacillales</taxon>
        <taxon>Lactobacillaceae</taxon>
        <taxon>Lacticaseibacillus</taxon>
    </lineage>
</organism>
<name>A0A1Y0DZW4_LACRH</name>
<dbReference type="AlphaFoldDB" id="A0A1Y0DZW4"/>
<dbReference type="EMBL" id="JABXWP010000041">
    <property type="protein sequence ID" value="NVO89691.1"/>
    <property type="molecule type" value="Genomic_DNA"/>
</dbReference>
<comment type="caution">
    <text evidence="2">The sequence shown here is derived from an EMBL/GenBank/DDBJ whole genome shotgun (WGS) entry which is preliminary data.</text>
</comment>
<accession>A0A2A5L5Q1</accession>
<keyword evidence="1" id="KW-0812">Transmembrane</keyword>
<sequence length="56" mass="6195">MATWIIGSLVVLTIAVVLYRTFFRKNKAGGCSQCEDIGCPLIDHAKVMQANKQRKA</sequence>